<comment type="caution">
    <text evidence="1">The sequence shown here is derived from an EMBL/GenBank/DDBJ whole genome shotgun (WGS) entry which is preliminary data.</text>
</comment>
<protein>
    <recommendedName>
        <fullName evidence="3">F-box domain-containing protein</fullName>
    </recommendedName>
</protein>
<accession>A0A9P8USN8</accession>
<name>A0A9P8USN8_9PEZI</name>
<dbReference type="Proteomes" id="UP000758603">
    <property type="component" value="Unassembled WGS sequence"/>
</dbReference>
<reference evidence="1" key="1">
    <citation type="journal article" date="2021" name="Nat. Commun.">
        <title>Genetic determinants of endophytism in the Arabidopsis root mycobiome.</title>
        <authorList>
            <person name="Mesny F."/>
            <person name="Miyauchi S."/>
            <person name="Thiergart T."/>
            <person name="Pickel B."/>
            <person name="Atanasova L."/>
            <person name="Karlsson M."/>
            <person name="Huettel B."/>
            <person name="Barry K.W."/>
            <person name="Haridas S."/>
            <person name="Chen C."/>
            <person name="Bauer D."/>
            <person name="Andreopoulos W."/>
            <person name="Pangilinan J."/>
            <person name="LaButti K."/>
            <person name="Riley R."/>
            <person name="Lipzen A."/>
            <person name="Clum A."/>
            <person name="Drula E."/>
            <person name="Henrissat B."/>
            <person name="Kohler A."/>
            <person name="Grigoriev I.V."/>
            <person name="Martin F.M."/>
            <person name="Hacquard S."/>
        </authorList>
    </citation>
    <scope>NUCLEOTIDE SEQUENCE</scope>
    <source>
        <strain evidence="1">MPI-SDFR-AT-0073</strain>
    </source>
</reference>
<dbReference type="EMBL" id="JAGPXC010000002">
    <property type="protein sequence ID" value="KAH6657629.1"/>
    <property type="molecule type" value="Genomic_DNA"/>
</dbReference>
<organism evidence="1 2">
    <name type="scientific">Truncatella angustata</name>
    <dbReference type="NCBI Taxonomy" id="152316"/>
    <lineage>
        <taxon>Eukaryota</taxon>
        <taxon>Fungi</taxon>
        <taxon>Dikarya</taxon>
        <taxon>Ascomycota</taxon>
        <taxon>Pezizomycotina</taxon>
        <taxon>Sordariomycetes</taxon>
        <taxon>Xylariomycetidae</taxon>
        <taxon>Amphisphaeriales</taxon>
        <taxon>Sporocadaceae</taxon>
        <taxon>Truncatella</taxon>
    </lineage>
</organism>
<evidence type="ECO:0008006" key="3">
    <source>
        <dbReference type="Google" id="ProtNLM"/>
    </source>
</evidence>
<evidence type="ECO:0000313" key="2">
    <source>
        <dbReference type="Proteomes" id="UP000758603"/>
    </source>
</evidence>
<dbReference type="AlphaFoldDB" id="A0A9P8USN8"/>
<gene>
    <name evidence="1" type="ORF">BKA67DRAFT_655881</name>
</gene>
<dbReference type="GeneID" id="70135735"/>
<dbReference type="InterPro" id="IPR036047">
    <property type="entry name" value="F-box-like_dom_sf"/>
</dbReference>
<evidence type="ECO:0000313" key="1">
    <source>
        <dbReference type="EMBL" id="KAH6657629.1"/>
    </source>
</evidence>
<dbReference type="RefSeq" id="XP_045961863.1">
    <property type="nucleotide sequence ID" value="XM_046106844.1"/>
</dbReference>
<sequence length="233" mass="26396">MYTQISTEPAGNRVFGITELLEAILIEVDMRTLLVSAQQVTKWWRCVILQSNRLQKKLFFSGDNSSRNKLNPLLKGAFDFCFFNPKWVKDEPGSDAFWLATSCGAICQPVRWLAGDDGLRMSRLVNAILARNSEKGDCLDHPEERPAAVRIIWHRTPSEIHGVRQLKGIVDSREMAAGVVVQHLIERALVGAPSPAFVALRQLLTGRETYIREFGYETRLARDSFHNKPWSES</sequence>
<proteinExistence type="predicted"/>
<keyword evidence="2" id="KW-1185">Reference proteome</keyword>
<dbReference type="OrthoDB" id="3800738at2759"/>
<dbReference type="SUPFAM" id="SSF81383">
    <property type="entry name" value="F-box domain"/>
    <property type="match status" value="1"/>
</dbReference>